<evidence type="ECO:0000313" key="2">
    <source>
        <dbReference type="EMBL" id="TCO16020.1"/>
    </source>
</evidence>
<evidence type="ECO:0000259" key="1">
    <source>
        <dbReference type="Pfam" id="PF01738"/>
    </source>
</evidence>
<feature type="domain" description="Dienelactone hydrolase" evidence="1">
    <location>
        <begin position="74"/>
        <end position="296"/>
    </location>
</feature>
<dbReference type="GO" id="GO:0016787">
    <property type="term" value="F:hydrolase activity"/>
    <property type="evidence" value="ECO:0007669"/>
    <property type="project" value="InterPro"/>
</dbReference>
<gene>
    <name evidence="2" type="ORF">EV666_101270</name>
</gene>
<evidence type="ECO:0000313" key="3">
    <source>
        <dbReference type="Proteomes" id="UP000294881"/>
    </source>
</evidence>
<dbReference type="PANTHER" id="PTHR46623">
    <property type="entry name" value="CARBOXYMETHYLENEBUTENOLIDASE-RELATED"/>
    <property type="match status" value="1"/>
</dbReference>
<dbReference type="InterPro" id="IPR002925">
    <property type="entry name" value="Dienelactn_hydro"/>
</dbReference>
<name>A0A4R2GXP9_9HYPH</name>
<dbReference type="Pfam" id="PF01738">
    <property type="entry name" value="DLH"/>
    <property type="match status" value="1"/>
</dbReference>
<dbReference type="PANTHER" id="PTHR46623:SF6">
    <property type="entry name" value="ALPHA_BETA-HYDROLASES SUPERFAMILY PROTEIN"/>
    <property type="match status" value="1"/>
</dbReference>
<dbReference type="EMBL" id="SLWL01000001">
    <property type="protein sequence ID" value="TCO16020.1"/>
    <property type="molecule type" value="Genomic_DNA"/>
</dbReference>
<reference evidence="2 3" key="1">
    <citation type="submission" date="2019-03" db="EMBL/GenBank/DDBJ databases">
        <title>Genomic Encyclopedia of Type Strains, Phase IV (KMG-IV): sequencing the most valuable type-strain genomes for metagenomic binning, comparative biology and taxonomic classification.</title>
        <authorList>
            <person name="Goeker M."/>
        </authorList>
    </citation>
    <scope>NUCLEOTIDE SEQUENCE [LARGE SCALE GENOMIC DNA]</scope>
    <source>
        <strain evidence="2 3">DSM 22958</strain>
    </source>
</reference>
<sequence length="299" mass="31727">MSAETGDRSPKAGMLGLDGLLPEQLSRRGFVVMTALMSGFTMATAHAQANPPVRTPADGLVAGEVKIPVKDGDIPAYRAMPEGAGPFPIVLVIEEIFGVHEYIKDVCRRLAKAGYLAVAPELYARRGDISRVTDVQVLLRDFIAKTPDAEVMSDLDATAAWAAQHKGDAQRLGVTGFCRGGRAVWLYAAHNPALKAGVAWYGPVGGQTSPIQPKTALDVAGDLKAPVLGLYGGADTGIPVASIGELKKKALAAGKTVELEIFPDAPHAFHADYRPTYRKEAAEAGWKLMLAFFKKHGVA</sequence>
<dbReference type="SUPFAM" id="SSF53474">
    <property type="entry name" value="alpha/beta-Hydrolases"/>
    <property type="match status" value="1"/>
</dbReference>
<comment type="caution">
    <text evidence="2">The sequence shown here is derived from an EMBL/GenBank/DDBJ whole genome shotgun (WGS) entry which is preliminary data.</text>
</comment>
<keyword evidence="3" id="KW-1185">Reference proteome</keyword>
<dbReference type="Proteomes" id="UP000294881">
    <property type="component" value="Unassembled WGS sequence"/>
</dbReference>
<organism evidence="2 3">
    <name type="scientific">Camelimonas lactis</name>
    <dbReference type="NCBI Taxonomy" id="659006"/>
    <lineage>
        <taxon>Bacteria</taxon>
        <taxon>Pseudomonadati</taxon>
        <taxon>Pseudomonadota</taxon>
        <taxon>Alphaproteobacteria</taxon>
        <taxon>Hyphomicrobiales</taxon>
        <taxon>Chelatococcaceae</taxon>
        <taxon>Camelimonas</taxon>
    </lineage>
</organism>
<protein>
    <submittedName>
        <fullName evidence="2">Carboxymethylenebutenolidase</fullName>
    </submittedName>
</protein>
<dbReference type="Gene3D" id="3.40.50.1820">
    <property type="entry name" value="alpha/beta hydrolase"/>
    <property type="match status" value="1"/>
</dbReference>
<dbReference type="InterPro" id="IPR051049">
    <property type="entry name" value="Dienelactone_hydrolase-like"/>
</dbReference>
<dbReference type="AlphaFoldDB" id="A0A4R2GXP9"/>
<accession>A0A4R2GXP9</accession>
<proteinExistence type="predicted"/>
<dbReference type="InterPro" id="IPR029058">
    <property type="entry name" value="AB_hydrolase_fold"/>
</dbReference>